<name>A0A2A5KXC3_9HYPH</name>
<proteinExistence type="predicted"/>
<sequence length="370" mass="41922">MRIWNQTGYPTEFTMGMDKEGREYILVVVKGTFDFPDVAGGVAQKSLEQVPLVMADTYTGEPGFSATLWESDFAFRKTFCDVIANGCAYAPQGRPADRVTVGIKVGNWSKVFEVLGHREWRALGPAFIAPAPQPFLRQPFSYDTAWGGIDRLDPDEEMPASYKQNPFGTGWARTSNQRLVPGLPLPNTQAVDEEIRSPFGDYRPMSFGPYGRGCPGRIEFAGTYDQNWIDNIFPFLPPDFDERYFQMAPADQQISHPEGGEQVILINLTPEGKTWFLLPDTALPMTIFRDNEVVLDKVIRPDTLLFDIESRRLSMVWRTEVRIRKVITEFEEAWVGRPTATMRRAREQGKQYIRDVATQKELVADDEVGA</sequence>
<gene>
    <name evidence="2" type="ORF">CPT34_07105</name>
</gene>
<reference evidence="2 3" key="1">
    <citation type="submission" date="2017-09" db="EMBL/GenBank/DDBJ databases">
        <title>Comparative genomics of rhizobia isolated from Phaseolus vulgaris in China.</title>
        <authorList>
            <person name="Tong W."/>
        </authorList>
    </citation>
    <scope>NUCLEOTIDE SEQUENCE [LARGE SCALE GENOMIC DNA]</scope>
    <source>
        <strain evidence="2 3">L101</strain>
    </source>
</reference>
<evidence type="ECO:0000313" key="2">
    <source>
        <dbReference type="EMBL" id="PCK81577.1"/>
    </source>
</evidence>
<protein>
    <submittedName>
        <fullName evidence="2">DUF2169 domain-containing protein</fullName>
    </submittedName>
</protein>
<dbReference type="Proteomes" id="UP000218807">
    <property type="component" value="Unassembled WGS sequence"/>
</dbReference>
<accession>A0A2A5KXC3</accession>
<feature type="domain" description="DUF2169" evidence="1">
    <location>
        <begin position="20"/>
        <end position="318"/>
    </location>
</feature>
<dbReference type="Pfam" id="PF09937">
    <property type="entry name" value="DUF2169"/>
    <property type="match status" value="1"/>
</dbReference>
<evidence type="ECO:0000313" key="3">
    <source>
        <dbReference type="Proteomes" id="UP000218807"/>
    </source>
</evidence>
<comment type="caution">
    <text evidence="2">The sequence shown here is derived from an EMBL/GenBank/DDBJ whole genome shotgun (WGS) entry which is preliminary data.</text>
</comment>
<evidence type="ECO:0000259" key="1">
    <source>
        <dbReference type="Pfam" id="PF09937"/>
    </source>
</evidence>
<dbReference type="AlphaFoldDB" id="A0A2A5KXC3"/>
<dbReference type="RefSeq" id="WP_077988886.1">
    <property type="nucleotide sequence ID" value="NZ_CP104154.1"/>
</dbReference>
<dbReference type="InterPro" id="IPR018683">
    <property type="entry name" value="DUF2169"/>
</dbReference>
<organism evidence="2 3">
    <name type="scientific">Rhizobium sophoriradicis</name>
    <dbReference type="NCBI Taxonomy" id="1535245"/>
    <lineage>
        <taxon>Bacteria</taxon>
        <taxon>Pseudomonadati</taxon>
        <taxon>Pseudomonadota</taxon>
        <taxon>Alphaproteobacteria</taxon>
        <taxon>Hyphomicrobiales</taxon>
        <taxon>Rhizobiaceae</taxon>
        <taxon>Rhizobium/Agrobacterium group</taxon>
        <taxon>Rhizobium</taxon>
    </lineage>
</organism>
<keyword evidence="3" id="KW-1185">Reference proteome</keyword>
<dbReference type="EMBL" id="NXDM01000005">
    <property type="protein sequence ID" value="PCK81577.1"/>
    <property type="molecule type" value="Genomic_DNA"/>
</dbReference>